<dbReference type="Pfam" id="PF04870">
    <property type="entry name" value="Moulting_cycle"/>
    <property type="match status" value="1"/>
</dbReference>
<dbReference type="WBParaSite" id="GPUH_0000343501-mRNA-1">
    <property type="protein sequence ID" value="GPUH_0000343501-mRNA-1"/>
    <property type="gene ID" value="GPUH_0000343501"/>
</dbReference>
<dbReference type="AlphaFoldDB" id="A0A183D3Y8"/>
<dbReference type="PANTHER" id="PTHR21523">
    <property type="match status" value="1"/>
</dbReference>
<organism evidence="1">
    <name type="scientific">Gongylonema pulchrum</name>
    <dbReference type="NCBI Taxonomy" id="637853"/>
    <lineage>
        <taxon>Eukaryota</taxon>
        <taxon>Metazoa</taxon>
        <taxon>Ecdysozoa</taxon>
        <taxon>Nematoda</taxon>
        <taxon>Chromadorea</taxon>
        <taxon>Rhabditida</taxon>
        <taxon>Spirurina</taxon>
        <taxon>Spiruromorpha</taxon>
        <taxon>Spiruroidea</taxon>
        <taxon>Gongylonematidae</taxon>
        <taxon>Gongylonema</taxon>
    </lineage>
</organism>
<reference evidence="1" key="1">
    <citation type="submission" date="2016-06" db="UniProtKB">
        <authorList>
            <consortium name="WormBaseParasite"/>
        </authorList>
    </citation>
    <scope>IDENTIFICATION</scope>
</reference>
<evidence type="ECO:0000313" key="1">
    <source>
        <dbReference type="WBParaSite" id="GPUH_0000343501-mRNA-1"/>
    </source>
</evidence>
<accession>A0A183D3Y8</accession>
<dbReference type="InterPro" id="IPR006954">
    <property type="entry name" value="Mlt-10-like"/>
</dbReference>
<name>A0A183D3Y8_9BILA</name>
<proteinExistence type="predicted"/>
<dbReference type="PANTHER" id="PTHR21523:SF37">
    <property type="entry name" value="MLT-TEN (MLT-10) RELATED"/>
    <property type="match status" value="1"/>
</dbReference>
<protein>
    <submittedName>
        <fullName evidence="1">DEAD/DEAH box helicase</fullName>
    </submittedName>
</protein>
<sequence length="196" mass="22232">LEIKDFDDIPLRIAEQVQDQLLEQKKEVIAEPIKLLRNSVKLGMMLAGKNISGFENKTIRLASPRFFGIVPEDVSNDETRLLSPSLFNLHEEGDEVEKLFSIPSFIRAVKSIKIGDHEDLLDFIFEAAGVTDALDSAKEKLKQKGETVNTARGIDGQPLYFTKSNVTELYGDVEERKIDTFETLYKSLTPEQVRRF</sequence>